<keyword evidence="4" id="KW-0418">Kinase</keyword>
<evidence type="ECO:0000256" key="2">
    <source>
        <dbReference type="ARBA" id="ARBA00022679"/>
    </source>
</evidence>
<evidence type="ECO:0000256" key="5">
    <source>
        <dbReference type="ARBA" id="ARBA00022840"/>
    </source>
</evidence>
<evidence type="ECO:0000256" key="1">
    <source>
        <dbReference type="ARBA" id="ARBA00008142"/>
    </source>
</evidence>
<evidence type="ECO:0000256" key="4">
    <source>
        <dbReference type="ARBA" id="ARBA00022777"/>
    </source>
</evidence>
<dbReference type="GO" id="GO:0005524">
    <property type="term" value="F:ATP binding"/>
    <property type="evidence" value="ECO:0007669"/>
    <property type="project" value="UniProtKB-KW"/>
</dbReference>
<evidence type="ECO:0000313" key="10">
    <source>
        <dbReference type="WBParaSite" id="SMRG1_86330.1"/>
    </source>
</evidence>
<dbReference type="GO" id="GO:0004550">
    <property type="term" value="F:nucleoside diphosphate kinase activity"/>
    <property type="evidence" value="ECO:0007669"/>
    <property type="project" value="InterPro"/>
</dbReference>
<evidence type="ECO:0000256" key="6">
    <source>
        <dbReference type="PROSITE-ProRule" id="PRU00706"/>
    </source>
</evidence>
<feature type="active site" description="Pros-phosphohistidine intermediate" evidence="6">
    <location>
        <position position="161"/>
    </location>
</feature>
<feature type="binding site" evidence="6">
    <location>
        <position position="100"/>
    </location>
    <ligand>
        <name>ATP</name>
        <dbReference type="ChEBI" id="CHEBI:30616"/>
    </ligand>
</feature>
<keyword evidence="2" id="KW-0808">Transferase</keyword>
<evidence type="ECO:0000256" key="7">
    <source>
        <dbReference type="RuleBase" id="RU004011"/>
    </source>
</evidence>
<dbReference type="Gene3D" id="3.30.70.141">
    <property type="entry name" value="Nucleoside diphosphate kinase-like domain"/>
    <property type="match status" value="1"/>
</dbReference>
<dbReference type="SUPFAM" id="SSF54919">
    <property type="entry name" value="Nucleoside diphosphate kinase, NDK"/>
    <property type="match status" value="1"/>
</dbReference>
<feature type="binding site" evidence="6">
    <location>
        <position position="51"/>
    </location>
    <ligand>
        <name>ATP</name>
        <dbReference type="ChEBI" id="CHEBI:30616"/>
    </ligand>
</feature>
<feature type="binding site" evidence="6">
    <location>
        <position position="134"/>
    </location>
    <ligand>
        <name>ATP</name>
        <dbReference type="ChEBI" id="CHEBI:30616"/>
    </ligand>
</feature>
<dbReference type="PANTHER" id="PTHR46161:SF3">
    <property type="entry name" value="NUCLEOSIDE DIPHOSPHATE KINASE DDB_G0292928-RELATED"/>
    <property type="match status" value="1"/>
</dbReference>
<dbReference type="SMART" id="SM00562">
    <property type="entry name" value="NDK"/>
    <property type="match status" value="1"/>
</dbReference>
<dbReference type="GO" id="GO:0006228">
    <property type="term" value="P:UTP biosynthetic process"/>
    <property type="evidence" value="ECO:0007669"/>
    <property type="project" value="InterPro"/>
</dbReference>
<dbReference type="PANTHER" id="PTHR46161">
    <property type="entry name" value="NUCLEOSIDE DIPHOSPHATE KINASE"/>
    <property type="match status" value="1"/>
</dbReference>
<proteinExistence type="inferred from homology"/>
<sequence>MILLSSFKLIISHFNVSISISDPFQYYSSIRIMMIIVFNMSMKQLTLAILKPDVQRFINYRKYVESVMSDAQLQIIHNEEVFMTRDRAQVFYAEHKGKFFYDRLVNHMICGPLGVYILAGNDAISVWRSLLGPTKVYRTVVFEPNSLRGRFGLTDTRNGFHGSDSQENAFKEIKFFFPNFNCESILSDL</sequence>
<keyword evidence="5" id="KW-0067">ATP-binding</keyword>
<dbReference type="InterPro" id="IPR001564">
    <property type="entry name" value="Nucleoside_diP_kinase"/>
</dbReference>
<feature type="binding site" evidence="6">
    <location>
        <position position="148"/>
    </location>
    <ligand>
        <name>ATP</name>
        <dbReference type="ChEBI" id="CHEBI:30616"/>
    </ligand>
</feature>
<feature type="binding site" evidence="6">
    <location>
        <position position="128"/>
    </location>
    <ligand>
        <name>ATP</name>
        <dbReference type="ChEBI" id="CHEBI:30616"/>
    </ligand>
</feature>
<reference evidence="10" key="1">
    <citation type="submission" date="2023-11" db="UniProtKB">
        <authorList>
            <consortium name="WormBaseParasite"/>
        </authorList>
    </citation>
    <scope>IDENTIFICATION</scope>
</reference>
<comment type="similarity">
    <text evidence="1 6 7">Belongs to the NDK family.</text>
</comment>
<evidence type="ECO:0000259" key="8">
    <source>
        <dbReference type="SMART" id="SM00562"/>
    </source>
</evidence>
<evidence type="ECO:0000313" key="9">
    <source>
        <dbReference type="Proteomes" id="UP000050790"/>
    </source>
</evidence>
<name>A0AA85AIQ1_9TREM</name>
<dbReference type="GO" id="GO:0006241">
    <property type="term" value="P:CTP biosynthetic process"/>
    <property type="evidence" value="ECO:0007669"/>
    <property type="project" value="InterPro"/>
</dbReference>
<dbReference type="AlphaFoldDB" id="A0AA85AIQ1"/>
<dbReference type="PROSITE" id="PS51374">
    <property type="entry name" value="NDPK_LIKE"/>
    <property type="match status" value="1"/>
</dbReference>
<feature type="domain" description="Nucleoside diphosphate kinase-like" evidence="8">
    <location>
        <begin position="43"/>
        <end position="184"/>
    </location>
</feature>
<dbReference type="PRINTS" id="PR01243">
    <property type="entry name" value="NUCDPKINASE"/>
</dbReference>
<dbReference type="Proteomes" id="UP000050790">
    <property type="component" value="Unassembled WGS sequence"/>
</dbReference>
<accession>A0AA85AIQ1</accession>
<dbReference type="InterPro" id="IPR034907">
    <property type="entry name" value="NDK-like_dom"/>
</dbReference>
<organism evidence="9 10">
    <name type="scientific">Schistosoma margrebowiei</name>
    <dbReference type="NCBI Taxonomy" id="48269"/>
    <lineage>
        <taxon>Eukaryota</taxon>
        <taxon>Metazoa</taxon>
        <taxon>Spiralia</taxon>
        <taxon>Lophotrochozoa</taxon>
        <taxon>Platyhelminthes</taxon>
        <taxon>Trematoda</taxon>
        <taxon>Digenea</taxon>
        <taxon>Strigeidida</taxon>
        <taxon>Schistosomatoidea</taxon>
        <taxon>Schistosomatidae</taxon>
        <taxon>Schistosoma</taxon>
    </lineage>
</organism>
<keyword evidence="3" id="KW-0547">Nucleotide-binding</keyword>
<evidence type="ECO:0000256" key="3">
    <source>
        <dbReference type="ARBA" id="ARBA00022741"/>
    </source>
</evidence>
<protein>
    <recommendedName>
        <fullName evidence="8">Nucleoside diphosphate kinase-like domain-containing protein</fullName>
    </recommendedName>
</protein>
<dbReference type="Pfam" id="PF00334">
    <property type="entry name" value="NDK"/>
    <property type="match status" value="1"/>
</dbReference>
<dbReference type="InterPro" id="IPR036850">
    <property type="entry name" value="NDK-like_dom_sf"/>
</dbReference>
<dbReference type="WBParaSite" id="SMRG1_86330.1">
    <property type="protein sequence ID" value="SMRG1_86330.1"/>
    <property type="gene ID" value="SMRG1_86330"/>
</dbReference>
<feature type="binding site" evidence="6">
    <location>
        <position position="158"/>
    </location>
    <ligand>
        <name>ATP</name>
        <dbReference type="ChEBI" id="CHEBI:30616"/>
    </ligand>
</feature>
<dbReference type="GO" id="GO:0006183">
    <property type="term" value="P:GTP biosynthetic process"/>
    <property type="evidence" value="ECO:0007669"/>
    <property type="project" value="InterPro"/>
</dbReference>